<accession>A0A380CIF7</accession>
<proteinExistence type="predicted"/>
<evidence type="ECO:0000313" key="1">
    <source>
        <dbReference type="EMBL" id="SUJ20178.1"/>
    </source>
</evidence>
<evidence type="ECO:0000313" key="2">
    <source>
        <dbReference type="Proteomes" id="UP000254893"/>
    </source>
</evidence>
<name>A0A380CIF7_SPHSI</name>
<dbReference type="EMBL" id="UGYW01000002">
    <property type="protein sequence ID" value="SUJ20178.1"/>
    <property type="molecule type" value="Genomic_DNA"/>
</dbReference>
<dbReference type="Proteomes" id="UP000254893">
    <property type="component" value="Unassembled WGS sequence"/>
</dbReference>
<organism evidence="1 2">
    <name type="scientific">Sphingobacterium spiritivorum</name>
    <name type="common">Flavobacterium spiritivorum</name>
    <dbReference type="NCBI Taxonomy" id="258"/>
    <lineage>
        <taxon>Bacteria</taxon>
        <taxon>Pseudomonadati</taxon>
        <taxon>Bacteroidota</taxon>
        <taxon>Sphingobacteriia</taxon>
        <taxon>Sphingobacteriales</taxon>
        <taxon>Sphingobacteriaceae</taxon>
        <taxon>Sphingobacterium</taxon>
    </lineage>
</organism>
<reference evidence="1 2" key="1">
    <citation type="submission" date="2018-06" db="EMBL/GenBank/DDBJ databases">
        <authorList>
            <consortium name="Pathogen Informatics"/>
            <person name="Doyle S."/>
        </authorList>
    </citation>
    <scope>NUCLEOTIDE SEQUENCE [LARGE SCALE GENOMIC DNA]</scope>
    <source>
        <strain evidence="1 2">NCTC11388</strain>
    </source>
</reference>
<dbReference type="AlphaFoldDB" id="A0A380CIF7"/>
<sequence length="209" mass="23785">MTVSLRHVQGFPLLGLLRRLRCRIGYSGAFSIATPVAFRLRQSPFRHIATIGTLDCRMRCSPFSAYCSYVVVCLCYHYYLSLGYYHKVTLVTVFRHCLRTDRSDCRSINQDFILISNFSTCHSVATRQLVDLWLFRHATLPVGFPVRISRLLMGVINTCPVVAKPHSLYALMGAPNILQGSLPLRTLPNVFRPILSKPLCTSDRHRCSY</sequence>
<protein>
    <submittedName>
        <fullName evidence="1">Uncharacterized protein</fullName>
    </submittedName>
</protein>
<gene>
    <name evidence="1" type="ORF">NCTC11388_02995</name>
</gene>